<feature type="compositionally biased region" description="Acidic residues" evidence="1">
    <location>
        <begin position="106"/>
        <end position="116"/>
    </location>
</feature>
<accession>A0A645IEL0</accession>
<proteinExistence type="predicted"/>
<feature type="region of interest" description="Disordered" evidence="1">
    <location>
        <begin position="1"/>
        <end position="28"/>
    </location>
</feature>
<organism evidence="2">
    <name type="scientific">bioreactor metagenome</name>
    <dbReference type="NCBI Taxonomy" id="1076179"/>
    <lineage>
        <taxon>unclassified sequences</taxon>
        <taxon>metagenomes</taxon>
        <taxon>ecological metagenomes</taxon>
    </lineage>
</organism>
<evidence type="ECO:0000256" key="1">
    <source>
        <dbReference type="SAM" id="MobiDB-lite"/>
    </source>
</evidence>
<feature type="region of interest" description="Disordered" evidence="1">
    <location>
        <begin position="41"/>
        <end position="116"/>
    </location>
</feature>
<evidence type="ECO:0000313" key="2">
    <source>
        <dbReference type="EMBL" id="MPN49376.1"/>
    </source>
</evidence>
<sequence length="116" mass="11883">MRNGIATKLDDLDDDDEQRHGQQHDVGLEAVVAVADRQVADAAAAHHAGHGGVGEEADGGDGDRQDQAGTGFHQQHLGDDLQGRGAHGLGRLDDAPGHVAQGLLDDAGEIEDGGQG</sequence>
<feature type="compositionally biased region" description="Basic and acidic residues" evidence="1">
    <location>
        <begin position="17"/>
        <end position="27"/>
    </location>
</feature>
<comment type="caution">
    <text evidence="2">The sequence shown here is derived from an EMBL/GenBank/DDBJ whole genome shotgun (WGS) entry which is preliminary data.</text>
</comment>
<protein>
    <submittedName>
        <fullName evidence="2">Uncharacterized protein</fullName>
    </submittedName>
</protein>
<name>A0A645IEL0_9ZZZZ</name>
<dbReference type="EMBL" id="VSSQ01112572">
    <property type="protein sequence ID" value="MPN49376.1"/>
    <property type="molecule type" value="Genomic_DNA"/>
</dbReference>
<gene>
    <name evidence="2" type="ORF">SDC9_196996</name>
</gene>
<reference evidence="2" key="1">
    <citation type="submission" date="2019-08" db="EMBL/GenBank/DDBJ databases">
        <authorList>
            <person name="Kucharzyk K."/>
            <person name="Murdoch R.W."/>
            <person name="Higgins S."/>
            <person name="Loffler F."/>
        </authorList>
    </citation>
    <scope>NUCLEOTIDE SEQUENCE</scope>
</reference>
<dbReference type="AlphaFoldDB" id="A0A645IEL0"/>